<dbReference type="AlphaFoldDB" id="A0A7W6BNA0"/>
<keyword evidence="3" id="KW-1185">Reference proteome</keyword>
<sequence>MNRSIAGIMLLAGLAGATAARAAETPMPPAAPQVQVVDPRTIAPTITPGNPAAEKGLIVQRLVIGAANGATGLDMDHNSWKGGLDTTFPLGFGYRVEELCYLHSGRFEMESDGVTTIMRPGNFLWRPADALTQRGHIVEDSTEICAFAPVRQQDGYRLTKTELEALAARPADRPRMRFYDYRYYEAVPRPGDTSGLATTRRIVTRERDGTQQIEASHDSYRAGYADGPFSNRVDEICWVESGEMELVANSARARPMRARAGDFIFRPARSVTWSRKAAADTVEICFTGPAAGAAGAHVKLP</sequence>
<reference evidence="2 3" key="1">
    <citation type="submission" date="2020-08" db="EMBL/GenBank/DDBJ databases">
        <title>Genomic Encyclopedia of Type Strains, Phase IV (KMG-IV): sequencing the most valuable type-strain genomes for metagenomic binning, comparative biology and taxonomic classification.</title>
        <authorList>
            <person name="Goeker M."/>
        </authorList>
    </citation>
    <scope>NUCLEOTIDE SEQUENCE [LARGE SCALE GENOMIC DNA]</scope>
    <source>
        <strain evidence="2 3">DSM 26189</strain>
    </source>
</reference>
<comment type="caution">
    <text evidence="2">The sequence shown here is derived from an EMBL/GenBank/DDBJ whole genome shotgun (WGS) entry which is preliminary data.</text>
</comment>
<dbReference type="InterPro" id="IPR011051">
    <property type="entry name" value="RmlC_Cupin_sf"/>
</dbReference>
<protein>
    <submittedName>
        <fullName evidence="2">Ethanolamine utilization protein EutQ (Cupin superfamily)</fullName>
    </submittedName>
</protein>
<evidence type="ECO:0000313" key="2">
    <source>
        <dbReference type="EMBL" id="MBB3926722.1"/>
    </source>
</evidence>
<proteinExistence type="predicted"/>
<dbReference type="SUPFAM" id="SSF51182">
    <property type="entry name" value="RmlC-like cupins"/>
    <property type="match status" value="1"/>
</dbReference>
<dbReference type="RefSeq" id="WP_188072235.1">
    <property type="nucleotide sequence ID" value="NZ_BSPS01000105.1"/>
</dbReference>
<dbReference type="EMBL" id="JACIDT010000008">
    <property type="protein sequence ID" value="MBB3926722.1"/>
    <property type="molecule type" value="Genomic_DNA"/>
</dbReference>
<accession>A0A7W6BNA0</accession>
<name>A0A7W6BNA0_9SPHN</name>
<keyword evidence="1" id="KW-0732">Signal</keyword>
<organism evidence="2 3">
    <name type="scientific">Sphingobium jiangsuense</name>
    <dbReference type="NCBI Taxonomy" id="870476"/>
    <lineage>
        <taxon>Bacteria</taxon>
        <taxon>Pseudomonadati</taxon>
        <taxon>Pseudomonadota</taxon>
        <taxon>Alphaproteobacteria</taxon>
        <taxon>Sphingomonadales</taxon>
        <taxon>Sphingomonadaceae</taxon>
        <taxon>Sphingobium</taxon>
    </lineage>
</organism>
<gene>
    <name evidence="2" type="ORF">GGR43_002445</name>
</gene>
<feature type="chain" id="PRO_5030841716" evidence="1">
    <location>
        <begin position="23"/>
        <end position="301"/>
    </location>
</feature>
<feature type="signal peptide" evidence="1">
    <location>
        <begin position="1"/>
        <end position="22"/>
    </location>
</feature>
<evidence type="ECO:0000313" key="3">
    <source>
        <dbReference type="Proteomes" id="UP000571950"/>
    </source>
</evidence>
<dbReference type="Proteomes" id="UP000571950">
    <property type="component" value="Unassembled WGS sequence"/>
</dbReference>
<evidence type="ECO:0000256" key="1">
    <source>
        <dbReference type="SAM" id="SignalP"/>
    </source>
</evidence>